<keyword evidence="3" id="KW-1185">Reference proteome</keyword>
<feature type="region of interest" description="Disordered" evidence="1">
    <location>
        <begin position="34"/>
        <end position="62"/>
    </location>
</feature>
<proteinExistence type="predicted"/>
<protein>
    <submittedName>
        <fullName evidence="2">Glycoside hydrolase family 99-like domain-containing protein</fullName>
    </submittedName>
</protein>
<sequence>MIKLLPYLFLLTFLMYGPESCSSKKTTLQSTVFEPESSPSLLGNSKNSIALDPLESDEGQNQKTEKSNLVGVYFMPSWNLSPDPNKDIDSFWACLTGRENCGHLNNTAIWGPKGRIYNAQNPYEGPFLERKPHPSLKGFYKRNDPQVAKKQLEYMKSYGIDFFAYDWFFGRHYYYHMNFAPQAKTYYPKGWKTDPTKDGRTAVPGMEEWNEQLTVLLSENEKLPAEKQMKWAINWVDDSEERWRHWLDVGSPASLSAGRNYRGEVPDRQLYLQVHDKITQLWIDKYFNRKDYLKDDKGRPIVYLYFPQDLEARASVYGITMKELLDRSKSLAQKAGLKGIKFIAVAAGAMAERERQYALPTKWVANNPRELWRGGNYTDKLLFQDYVPRLKGMGFEGMTAYVYHSFMDKDNRSYDDMRNNYKSHWEMWSEKFNGDSDFEYQIPVAMGWDMRPMGGTWPQATGFPSEPYKDKVHSTKSTFKAKLLEAQKFSEKYRASNGNTVMVCCWNEYLEGNHIEPTEGHGFDYLEAIKEVFAKGN</sequence>
<feature type="compositionally biased region" description="Polar residues" evidence="1">
    <location>
        <begin position="34"/>
        <end position="48"/>
    </location>
</feature>
<evidence type="ECO:0000313" key="2">
    <source>
        <dbReference type="EMBL" id="MCR9015590.1"/>
    </source>
</evidence>
<comment type="caution">
    <text evidence="2">The sequence shown here is derived from an EMBL/GenBank/DDBJ whole genome shotgun (WGS) entry which is preliminary data.</text>
</comment>
<dbReference type="AlphaFoldDB" id="A0A9X2T2M2"/>
<dbReference type="InterPro" id="IPR032719">
    <property type="entry name" value="WbsX"/>
</dbReference>
<dbReference type="Proteomes" id="UP001142175">
    <property type="component" value="Unassembled WGS sequence"/>
</dbReference>
<evidence type="ECO:0000256" key="1">
    <source>
        <dbReference type="SAM" id="MobiDB-lite"/>
    </source>
</evidence>
<accession>A0A9X2T2M2</accession>
<reference evidence="2" key="1">
    <citation type="submission" date="2022-08" db="EMBL/GenBank/DDBJ databases">
        <authorList>
            <person name="Zhang D."/>
        </authorList>
    </citation>
    <scope>NUCLEOTIDE SEQUENCE</scope>
    <source>
        <strain evidence="2">XJ19-11</strain>
    </source>
</reference>
<dbReference type="Pfam" id="PF14307">
    <property type="entry name" value="Glyco_tran_WbsX"/>
    <property type="match status" value="1"/>
</dbReference>
<gene>
    <name evidence="2" type="ORF">NU887_11125</name>
</gene>
<dbReference type="Gene3D" id="3.20.20.80">
    <property type="entry name" value="Glycosidases"/>
    <property type="match status" value="1"/>
</dbReference>
<organism evidence="2 3">
    <name type="scientific">Aquiflexum gelatinilyticum</name>
    <dbReference type="NCBI Taxonomy" id="2961943"/>
    <lineage>
        <taxon>Bacteria</taxon>
        <taxon>Pseudomonadati</taxon>
        <taxon>Bacteroidota</taxon>
        <taxon>Cytophagia</taxon>
        <taxon>Cytophagales</taxon>
        <taxon>Cyclobacteriaceae</taxon>
        <taxon>Aquiflexum</taxon>
    </lineage>
</organism>
<dbReference type="EMBL" id="JANSUY010000007">
    <property type="protein sequence ID" value="MCR9015590.1"/>
    <property type="molecule type" value="Genomic_DNA"/>
</dbReference>
<name>A0A9X2T2M2_9BACT</name>
<evidence type="ECO:0000313" key="3">
    <source>
        <dbReference type="Proteomes" id="UP001142175"/>
    </source>
</evidence>
<keyword evidence="2" id="KW-0378">Hydrolase</keyword>
<dbReference type="PANTHER" id="PTHR41244">
    <property type="entry name" value="RHAMNAN SYNTHESIS F"/>
    <property type="match status" value="1"/>
</dbReference>
<dbReference type="GO" id="GO:0016787">
    <property type="term" value="F:hydrolase activity"/>
    <property type="evidence" value="ECO:0007669"/>
    <property type="project" value="UniProtKB-KW"/>
</dbReference>
<dbReference type="RefSeq" id="WP_258423445.1">
    <property type="nucleotide sequence ID" value="NZ_JANSUY010000007.1"/>
</dbReference>
<dbReference type="PANTHER" id="PTHR41244:SF1">
    <property type="entry name" value="GLYCOSYLTRANSFERASE"/>
    <property type="match status" value="1"/>
</dbReference>